<dbReference type="CDD" id="cd17365">
    <property type="entry name" value="MFS_PcaK_like"/>
    <property type="match status" value="1"/>
</dbReference>
<keyword evidence="7" id="KW-0614">Plasmid</keyword>
<geneLocation type="plasmid" evidence="7 8">
    <name>pBB1</name>
</geneLocation>
<dbReference type="RefSeq" id="WP_013959712.1">
    <property type="nucleotide sequence ID" value="NC_015727.1"/>
</dbReference>
<feature type="transmembrane region" description="Helical" evidence="5">
    <location>
        <begin position="320"/>
        <end position="343"/>
    </location>
</feature>
<dbReference type="InterPro" id="IPR011701">
    <property type="entry name" value="MFS"/>
</dbReference>
<feature type="transmembrane region" description="Helical" evidence="5">
    <location>
        <begin position="113"/>
        <end position="134"/>
    </location>
</feature>
<dbReference type="Pfam" id="PF07690">
    <property type="entry name" value="MFS_1"/>
    <property type="match status" value="1"/>
</dbReference>
<evidence type="ECO:0000313" key="8">
    <source>
        <dbReference type="Proteomes" id="UP000006798"/>
    </source>
</evidence>
<evidence type="ECO:0000256" key="4">
    <source>
        <dbReference type="ARBA" id="ARBA00023136"/>
    </source>
</evidence>
<feature type="transmembrane region" description="Helical" evidence="5">
    <location>
        <begin position="146"/>
        <end position="170"/>
    </location>
</feature>
<dbReference type="EMBL" id="CP002879">
    <property type="protein sequence ID" value="AEI82681.1"/>
    <property type="molecule type" value="Genomic_DNA"/>
</dbReference>
<dbReference type="GO" id="GO:0005886">
    <property type="term" value="C:plasma membrane"/>
    <property type="evidence" value="ECO:0007669"/>
    <property type="project" value="TreeGrafter"/>
</dbReference>
<feature type="domain" description="Major facilitator superfamily (MFS) profile" evidence="6">
    <location>
        <begin position="22"/>
        <end position="407"/>
    </location>
</feature>
<dbReference type="InterPro" id="IPR036259">
    <property type="entry name" value="MFS_trans_sf"/>
</dbReference>
<dbReference type="PROSITE" id="PS00217">
    <property type="entry name" value="SUGAR_TRANSPORT_2"/>
    <property type="match status" value="1"/>
</dbReference>
<dbReference type="GO" id="GO:0046943">
    <property type="term" value="F:carboxylic acid transmembrane transporter activity"/>
    <property type="evidence" value="ECO:0007669"/>
    <property type="project" value="TreeGrafter"/>
</dbReference>
<dbReference type="InterPro" id="IPR020846">
    <property type="entry name" value="MFS_dom"/>
</dbReference>
<dbReference type="PANTHER" id="PTHR23508">
    <property type="entry name" value="CARBOXYLIC ACID TRANSPORTER PROTEIN HOMOLOG"/>
    <property type="match status" value="1"/>
</dbReference>
<keyword evidence="3 5" id="KW-1133">Transmembrane helix</keyword>
<dbReference type="PROSITE" id="PS50850">
    <property type="entry name" value="MFS"/>
    <property type="match status" value="1"/>
</dbReference>
<evidence type="ECO:0000256" key="2">
    <source>
        <dbReference type="ARBA" id="ARBA00022692"/>
    </source>
</evidence>
<dbReference type="PANTHER" id="PTHR23508:SF10">
    <property type="entry name" value="CARBOXYLIC ACID TRANSPORTER PROTEIN HOMOLOG"/>
    <property type="match status" value="1"/>
</dbReference>
<organism evidence="7 8">
    <name type="scientific">Cupriavidus necator (strain ATCC 43291 / DSM 13513 / CCUG 52238 / LMG 8453 / N-1)</name>
    <name type="common">Ralstonia eutropha</name>
    <dbReference type="NCBI Taxonomy" id="1042878"/>
    <lineage>
        <taxon>Bacteria</taxon>
        <taxon>Pseudomonadati</taxon>
        <taxon>Pseudomonadota</taxon>
        <taxon>Betaproteobacteria</taxon>
        <taxon>Burkholderiales</taxon>
        <taxon>Burkholderiaceae</taxon>
        <taxon>Cupriavidus</taxon>
    </lineage>
</organism>
<feature type="transmembrane region" description="Helical" evidence="5">
    <location>
        <begin position="176"/>
        <end position="194"/>
    </location>
</feature>
<dbReference type="AlphaFoldDB" id="F8GVR1"/>
<feature type="transmembrane region" description="Helical" evidence="5">
    <location>
        <begin position="233"/>
        <end position="253"/>
    </location>
</feature>
<evidence type="ECO:0000256" key="5">
    <source>
        <dbReference type="SAM" id="Phobius"/>
    </source>
</evidence>
<dbReference type="InterPro" id="IPR005829">
    <property type="entry name" value="Sugar_transporter_CS"/>
</dbReference>
<evidence type="ECO:0000259" key="6">
    <source>
        <dbReference type="PROSITE" id="PS50850"/>
    </source>
</evidence>
<evidence type="ECO:0000256" key="1">
    <source>
        <dbReference type="ARBA" id="ARBA00004141"/>
    </source>
</evidence>
<proteinExistence type="predicted"/>
<dbReference type="GeneID" id="34312384"/>
<evidence type="ECO:0000256" key="3">
    <source>
        <dbReference type="ARBA" id="ARBA00022989"/>
    </source>
</evidence>
<accession>F8GVR1</accession>
<evidence type="ECO:0000313" key="7">
    <source>
        <dbReference type="EMBL" id="AEI82681.1"/>
    </source>
</evidence>
<feature type="transmembrane region" description="Helical" evidence="5">
    <location>
        <begin position="88"/>
        <end position="107"/>
    </location>
</feature>
<sequence>MDRMSTSLTEAKVAARTGPAEVAAWCALVALLDGFDTQAIAYVAPVLAEAWRVPAASFGLVFAAGLLGLTVGTLFVGPYADKVGRRPVIIASTLVFGGFALATAYANSVPQLLALRFLTGIGLGGAMPNLIALTSEVSSPATRARMVTIMFSGYPLGAVVGGVVSAALIGKYGWQVVFYLGGGLPLLIGLGLLLRLPESPSFGASTAAPAHAPVEAARSVVELFGVEFRRTTLLVWLAYFCTLLVIFTMTAWLPTLLKQKGMSVSVAIVTTALLNLGGVFGGALLSVATRRFHALSLIALSYAAAVGGIVVVASGDSAQLLMIATFLTGAGLVGSQLLMNGVVTELYPTRIRVTAVGWALGVGRVGTVAGPLIGGFFLSRGWGYLAMVAWMAVPAAVAAIAVLSLRRLKARTTGAH</sequence>
<dbReference type="PROSITE" id="PS00216">
    <property type="entry name" value="SUGAR_TRANSPORT_1"/>
    <property type="match status" value="1"/>
</dbReference>
<comment type="subcellular location">
    <subcellularLocation>
        <location evidence="1">Membrane</location>
        <topology evidence="1">Multi-pass membrane protein</topology>
    </subcellularLocation>
</comment>
<dbReference type="KEGG" id="cnc:CNE_BB1p12820"/>
<reference evidence="7 8" key="1">
    <citation type="journal article" date="2011" name="J. Bacteriol.">
        <title>Complete genome sequence of the type strain Cupriavidus necator N-1.</title>
        <authorList>
            <person name="Poehlein A."/>
            <person name="Kusian B."/>
            <person name="Friedrich B."/>
            <person name="Daniel R."/>
            <person name="Bowien B."/>
        </authorList>
    </citation>
    <scope>NUCLEOTIDE SEQUENCE [LARGE SCALE GENOMIC DNA]</scope>
    <source>
        <strain evidence="8">ATCC 43291 / DSM 13513 / CCUG 52238 / LMG 8453 / N-1</strain>
        <plasmid evidence="7 8">pBB1</plasmid>
    </source>
</reference>
<keyword evidence="2 5" id="KW-0812">Transmembrane</keyword>
<dbReference type="Gene3D" id="1.20.1250.20">
    <property type="entry name" value="MFS general substrate transporter like domains"/>
    <property type="match status" value="1"/>
</dbReference>
<keyword evidence="4 5" id="KW-0472">Membrane</keyword>
<feature type="transmembrane region" description="Helical" evidence="5">
    <location>
        <begin position="57"/>
        <end position="76"/>
    </location>
</feature>
<feature type="transmembrane region" description="Helical" evidence="5">
    <location>
        <begin position="384"/>
        <end position="405"/>
    </location>
</feature>
<feature type="transmembrane region" description="Helical" evidence="5">
    <location>
        <begin position="355"/>
        <end position="378"/>
    </location>
</feature>
<dbReference type="HOGENOM" id="CLU_001265_46_4_4"/>
<name>F8GVR1_CUPNN</name>
<dbReference type="SUPFAM" id="SSF103473">
    <property type="entry name" value="MFS general substrate transporter"/>
    <property type="match status" value="1"/>
</dbReference>
<gene>
    <name evidence="7" type="ordered locus">CNE_BB1p12820</name>
</gene>
<feature type="transmembrane region" description="Helical" evidence="5">
    <location>
        <begin position="294"/>
        <end position="314"/>
    </location>
</feature>
<protein>
    <submittedName>
        <fullName evidence="7">Major facilitator superfamily MFS_1</fullName>
    </submittedName>
</protein>
<dbReference type="Proteomes" id="UP000006798">
    <property type="component" value="Plasmid pBB1"/>
</dbReference>
<feature type="transmembrane region" description="Helical" evidence="5">
    <location>
        <begin position="265"/>
        <end position="287"/>
    </location>
</feature>